<proteinExistence type="predicted"/>
<dbReference type="VEuPathDB" id="VectorBase:AQUA014638"/>
<evidence type="ECO:0000313" key="1">
    <source>
        <dbReference type="EnsemblMetazoa" id="AQUA014638-PA"/>
    </source>
</evidence>
<keyword evidence="2" id="KW-1185">Reference proteome</keyword>
<dbReference type="EnsemblMetazoa" id="AQUA014638-RA">
    <property type="protein sequence ID" value="AQUA014638-PA"/>
    <property type="gene ID" value="AQUA014638"/>
</dbReference>
<dbReference type="Proteomes" id="UP000076407">
    <property type="component" value="Unassembled WGS sequence"/>
</dbReference>
<name>A0A182XS22_ANOQN</name>
<accession>A0A182XS22</accession>
<reference evidence="1" key="1">
    <citation type="submission" date="2020-05" db="UniProtKB">
        <authorList>
            <consortium name="EnsemblMetazoa"/>
        </authorList>
    </citation>
    <scope>IDENTIFICATION</scope>
    <source>
        <strain evidence="1">SANGQUA</strain>
    </source>
</reference>
<organism evidence="1 2">
    <name type="scientific">Anopheles quadriannulatus</name>
    <name type="common">Mosquito</name>
    <dbReference type="NCBI Taxonomy" id="34691"/>
    <lineage>
        <taxon>Eukaryota</taxon>
        <taxon>Metazoa</taxon>
        <taxon>Ecdysozoa</taxon>
        <taxon>Arthropoda</taxon>
        <taxon>Hexapoda</taxon>
        <taxon>Insecta</taxon>
        <taxon>Pterygota</taxon>
        <taxon>Neoptera</taxon>
        <taxon>Endopterygota</taxon>
        <taxon>Diptera</taxon>
        <taxon>Nematocera</taxon>
        <taxon>Culicoidea</taxon>
        <taxon>Culicidae</taxon>
        <taxon>Anophelinae</taxon>
        <taxon>Anopheles</taxon>
    </lineage>
</organism>
<evidence type="ECO:0000313" key="2">
    <source>
        <dbReference type="Proteomes" id="UP000076407"/>
    </source>
</evidence>
<sequence>MWLRVRAVSYG</sequence>
<protein>
    <submittedName>
        <fullName evidence="1">Uncharacterized protein</fullName>
    </submittedName>
</protein>